<evidence type="ECO:0000313" key="1">
    <source>
        <dbReference type="EMBL" id="NMR21343.1"/>
    </source>
</evidence>
<dbReference type="PANTHER" id="PTHR12526:SF631">
    <property type="entry name" value="BLL6306 PROTEIN"/>
    <property type="match status" value="1"/>
</dbReference>
<reference evidence="1 2" key="1">
    <citation type="submission" date="2020-04" db="EMBL/GenBank/DDBJ databases">
        <title>Sequencing and Assembly of C. fimi.</title>
        <authorList>
            <person name="Ramsey A.R."/>
        </authorList>
    </citation>
    <scope>NUCLEOTIDE SEQUENCE [LARGE SCALE GENOMIC DNA]</scope>
    <source>
        <strain evidence="1 2">SB</strain>
    </source>
</reference>
<dbReference type="Pfam" id="PF13692">
    <property type="entry name" value="Glyco_trans_1_4"/>
    <property type="match status" value="1"/>
</dbReference>
<dbReference type="AlphaFoldDB" id="A0A7Y0M1H9"/>
<gene>
    <name evidence="1" type="ORF">HIR71_14160</name>
</gene>
<dbReference type="GO" id="GO:0016757">
    <property type="term" value="F:glycosyltransferase activity"/>
    <property type="evidence" value="ECO:0007669"/>
    <property type="project" value="TreeGrafter"/>
</dbReference>
<evidence type="ECO:0000313" key="2">
    <source>
        <dbReference type="Proteomes" id="UP000562124"/>
    </source>
</evidence>
<organism evidence="1 2">
    <name type="scientific">Cellulomonas fimi</name>
    <dbReference type="NCBI Taxonomy" id="1708"/>
    <lineage>
        <taxon>Bacteria</taxon>
        <taxon>Bacillati</taxon>
        <taxon>Actinomycetota</taxon>
        <taxon>Actinomycetes</taxon>
        <taxon>Micrococcales</taxon>
        <taxon>Cellulomonadaceae</taxon>
        <taxon>Cellulomonas</taxon>
    </lineage>
</organism>
<dbReference type="Proteomes" id="UP000562124">
    <property type="component" value="Unassembled WGS sequence"/>
</dbReference>
<keyword evidence="1" id="KW-0808">Transferase</keyword>
<dbReference type="PANTHER" id="PTHR12526">
    <property type="entry name" value="GLYCOSYLTRANSFERASE"/>
    <property type="match status" value="1"/>
</dbReference>
<keyword evidence="2" id="KW-1185">Reference proteome</keyword>
<sequence>MAAAGVTPEIHAGRRRAALPPGVCVQQPCPAVGNRLPWRLVKAAAVPRLEAGFRAALADTDPETTVAHFWPGTPSRLVAEALDRGIVTVREMINSPCATAGPILDAAYARLGLPATHGLSASVIEGETEELKLYDYFFASNPEVERSLLALGVGPHQILATTFGWRPDRFTDQPPIARTDGFRAVFVGRIGVRKGVPELLEGWESAGINGELVLAGPIDDEIAGLVESYTGSGRVRLWGYVDNPGGVYAGSDVFVFPTWEEGGPQVTYEAAGCGLPVITTPMGAARLVEHERTGLLIDPGSPRQIADAIRTLAGDASARHAYGTAARAAAASFTYGRVGSERADLLREILRVRHSS</sequence>
<dbReference type="SUPFAM" id="SSF53756">
    <property type="entry name" value="UDP-Glycosyltransferase/glycogen phosphorylase"/>
    <property type="match status" value="1"/>
</dbReference>
<dbReference type="EMBL" id="JABCJJ010000031">
    <property type="protein sequence ID" value="NMR21343.1"/>
    <property type="molecule type" value="Genomic_DNA"/>
</dbReference>
<accession>A0A7Y0M1H9</accession>
<proteinExistence type="predicted"/>
<comment type="caution">
    <text evidence="1">The sequence shown here is derived from an EMBL/GenBank/DDBJ whole genome shotgun (WGS) entry which is preliminary data.</text>
</comment>
<protein>
    <submittedName>
        <fullName evidence="1">Glycosyltransferase family 4 protein</fullName>
    </submittedName>
</protein>
<dbReference type="Gene3D" id="3.40.50.2000">
    <property type="entry name" value="Glycogen Phosphorylase B"/>
    <property type="match status" value="2"/>
</dbReference>
<name>A0A7Y0M1H9_CELFI</name>